<feature type="transmembrane region" description="Helical" evidence="6">
    <location>
        <begin position="335"/>
        <end position="360"/>
    </location>
</feature>
<sequence length="823" mass="84577">MVRLALATVRARAVSFAGAFLALALGVGVIAMMTLALWAVGTTDLSGPQRYAAAPAVVTQPVTYKLTDDDGDPREFPIARPGDLPARTVSALAATGRTVEDRSFSARLPGGPGDQVGHPWSTAAFTPYRLASGRAPRAADEIVVGGGDAALVGKRVEVAVGGTFAGYRVVGVTDLVWFEDAVFFTDAEARRLAPGVRAVVAYGPLDRVRSAAGPASVLTGDARLLAEADQEGGRDQLRDAEGMAGTSLMIVAFVAVFVVIATFAFVVDQRRRELALFRTIGATPWQVRRMVLLEALLLASVASALGCLVGARFAAPLRDFMVDRDIAPAWYEIDVVWPPLLIAFAAGLLSAMLGTAAVSWKAGRVKPAEALREATGSRRALTPVRLVLGVALLGLGLYRSVSAVDSPLTAMSMQNYFPVPVLIVGGCALLTPLLLRPVLFLASWPLGRLGAGAMIVREGALFAGRRTASVAAPVVLALGLGGALLTAPVAAGDAGAAGLRAQARADFTMVADDGATIGAATRDKVLALPGVRAAALTPGELRLSGAKDRYIGTLSSWAVDPKALAATQDLKITEGSLDRFGDRQLVLDEDTAAEFGIEAGDEVKAGLPDGTAVNLTVAALTGPSVLGETGYVSAAHAAGGEPTRIDVEVGRGGDRAAVAAALREAARDQPVEVAPMAEFLDEVRDDQQEQARLATLIVFALALGYALLAIANTLVMAAPGRRRELAALNLTGATRGDTLKYVAAETAVAAVAGGILGAVAAGLVVAGQRAALTKLAGGFAFSVPWGAVIAVGAACAAVAVTVAVVATRFFLRGRLLDLAGKGE</sequence>
<feature type="transmembrane region" description="Helical" evidence="6">
    <location>
        <begin position="739"/>
        <end position="765"/>
    </location>
</feature>
<dbReference type="Proteomes" id="UP001202052">
    <property type="component" value="Unassembled WGS sequence"/>
</dbReference>
<dbReference type="InterPro" id="IPR003838">
    <property type="entry name" value="ABC3_permease_C"/>
</dbReference>
<keyword evidence="4 6" id="KW-1133">Transmembrane helix</keyword>
<keyword evidence="9" id="KW-1185">Reference proteome</keyword>
<dbReference type="PANTHER" id="PTHR30287">
    <property type="entry name" value="MEMBRANE COMPONENT OF PREDICTED ABC SUPERFAMILY METABOLITE UPTAKE TRANSPORTER"/>
    <property type="match status" value="1"/>
</dbReference>
<name>A0ABT0NXN7_9ACTN</name>
<keyword evidence="2" id="KW-1003">Cell membrane</keyword>
<feature type="transmembrane region" description="Helical" evidence="6">
    <location>
        <begin position="295"/>
        <end position="315"/>
    </location>
</feature>
<dbReference type="PANTHER" id="PTHR30287:SF1">
    <property type="entry name" value="INNER MEMBRANE PROTEIN"/>
    <property type="match status" value="1"/>
</dbReference>
<feature type="transmembrane region" description="Helical" evidence="6">
    <location>
        <begin position="380"/>
        <end position="401"/>
    </location>
</feature>
<evidence type="ECO:0000256" key="2">
    <source>
        <dbReference type="ARBA" id="ARBA00022475"/>
    </source>
</evidence>
<feature type="domain" description="ABC3 transporter permease C-terminal" evidence="7">
    <location>
        <begin position="248"/>
        <end position="366"/>
    </location>
</feature>
<keyword evidence="5 6" id="KW-0472">Membrane</keyword>
<evidence type="ECO:0000313" key="9">
    <source>
        <dbReference type="Proteomes" id="UP001202052"/>
    </source>
</evidence>
<dbReference type="RefSeq" id="WP_249491382.1">
    <property type="nucleotide sequence ID" value="NZ_JAMCCK010000033.1"/>
</dbReference>
<comment type="caution">
    <text evidence="8">The sequence shown here is derived from an EMBL/GenBank/DDBJ whole genome shotgun (WGS) entry which is preliminary data.</text>
</comment>
<evidence type="ECO:0000313" key="8">
    <source>
        <dbReference type="EMBL" id="MCL3996234.1"/>
    </source>
</evidence>
<evidence type="ECO:0000256" key="3">
    <source>
        <dbReference type="ARBA" id="ARBA00022692"/>
    </source>
</evidence>
<feature type="domain" description="ABC3 transporter permease C-terminal" evidence="7">
    <location>
        <begin position="697"/>
        <end position="811"/>
    </location>
</feature>
<dbReference type="Pfam" id="PF02687">
    <property type="entry name" value="FtsX"/>
    <property type="match status" value="2"/>
</dbReference>
<keyword evidence="3 6" id="KW-0812">Transmembrane</keyword>
<dbReference type="EMBL" id="JAMCCK010000033">
    <property type="protein sequence ID" value="MCL3996234.1"/>
    <property type="molecule type" value="Genomic_DNA"/>
</dbReference>
<feature type="transmembrane region" description="Helical" evidence="6">
    <location>
        <begin position="693"/>
        <end position="718"/>
    </location>
</feature>
<reference evidence="8 9" key="1">
    <citation type="submission" date="2022-05" db="EMBL/GenBank/DDBJ databases">
        <title>Genome Resource of Streptomyces lavenduligriseus GA1-1, a Strain with Broad-Spectrum Antifungal Activity against Phytopathogenic Fungi.</title>
        <authorList>
            <person name="Qi D."/>
        </authorList>
    </citation>
    <scope>NUCLEOTIDE SEQUENCE [LARGE SCALE GENOMIC DNA]</scope>
    <source>
        <strain evidence="8 9">GA1-1</strain>
    </source>
</reference>
<dbReference type="InterPro" id="IPR038766">
    <property type="entry name" value="Membrane_comp_ABC_pdt"/>
</dbReference>
<evidence type="ECO:0000256" key="4">
    <source>
        <dbReference type="ARBA" id="ARBA00022989"/>
    </source>
</evidence>
<gene>
    <name evidence="8" type="ORF">M4438_22430</name>
</gene>
<evidence type="ECO:0000256" key="5">
    <source>
        <dbReference type="ARBA" id="ARBA00023136"/>
    </source>
</evidence>
<organism evidence="8 9">
    <name type="scientific">Streptomyces lavenduligriseus</name>
    <dbReference type="NCBI Taxonomy" id="67315"/>
    <lineage>
        <taxon>Bacteria</taxon>
        <taxon>Bacillati</taxon>
        <taxon>Actinomycetota</taxon>
        <taxon>Actinomycetes</taxon>
        <taxon>Kitasatosporales</taxon>
        <taxon>Streptomycetaceae</taxon>
        <taxon>Streptomyces</taxon>
    </lineage>
</organism>
<protein>
    <submittedName>
        <fullName evidence="8">ABC transporter permease</fullName>
    </submittedName>
</protein>
<evidence type="ECO:0000256" key="6">
    <source>
        <dbReference type="SAM" id="Phobius"/>
    </source>
</evidence>
<feature type="transmembrane region" description="Helical" evidence="6">
    <location>
        <begin position="468"/>
        <end position="491"/>
    </location>
</feature>
<feature type="transmembrane region" description="Helical" evidence="6">
    <location>
        <begin position="785"/>
        <end position="811"/>
    </location>
</feature>
<feature type="transmembrane region" description="Helical" evidence="6">
    <location>
        <begin position="421"/>
        <end position="447"/>
    </location>
</feature>
<evidence type="ECO:0000259" key="7">
    <source>
        <dbReference type="Pfam" id="PF02687"/>
    </source>
</evidence>
<comment type="subcellular location">
    <subcellularLocation>
        <location evidence="1">Cell membrane</location>
        <topology evidence="1">Multi-pass membrane protein</topology>
    </subcellularLocation>
</comment>
<evidence type="ECO:0000256" key="1">
    <source>
        <dbReference type="ARBA" id="ARBA00004651"/>
    </source>
</evidence>
<proteinExistence type="predicted"/>
<accession>A0ABT0NXN7</accession>
<feature type="transmembrane region" description="Helical" evidence="6">
    <location>
        <begin position="12"/>
        <end position="40"/>
    </location>
</feature>
<feature type="transmembrane region" description="Helical" evidence="6">
    <location>
        <begin position="248"/>
        <end position="267"/>
    </location>
</feature>